<protein>
    <submittedName>
        <fullName evidence="1">Uncharacterized protein</fullName>
    </submittedName>
</protein>
<sequence length="123" mass="14335">MLVEVWHDICPRRPSCAQLLSHRVRWILENGKLSKAKLNTNKSCIWPTNSIPQEETGTIRSVSGNDITIHEEEQELPEFDWLLKGNLIRYSGVAPEKRPTLMRLRFSKNMEELVRNLNEIIPE</sequence>
<gene>
    <name evidence="1" type="ORF">HHI36_009967</name>
</gene>
<proteinExistence type="predicted"/>
<reference evidence="1 2" key="1">
    <citation type="journal article" date="2021" name="BMC Biol.">
        <title>Horizontally acquired antibacterial genes associated with adaptive radiation of ladybird beetles.</title>
        <authorList>
            <person name="Li H.S."/>
            <person name="Tang X.F."/>
            <person name="Huang Y.H."/>
            <person name="Xu Z.Y."/>
            <person name="Chen M.L."/>
            <person name="Du X.Y."/>
            <person name="Qiu B.Y."/>
            <person name="Chen P.T."/>
            <person name="Zhang W."/>
            <person name="Slipinski A."/>
            <person name="Escalona H.E."/>
            <person name="Waterhouse R.M."/>
            <person name="Zwick A."/>
            <person name="Pang H."/>
        </authorList>
    </citation>
    <scope>NUCLEOTIDE SEQUENCE [LARGE SCALE GENOMIC DNA]</scope>
    <source>
        <strain evidence="1">SYSU2018</strain>
    </source>
</reference>
<organism evidence="1 2">
    <name type="scientific">Cryptolaemus montrouzieri</name>
    <dbReference type="NCBI Taxonomy" id="559131"/>
    <lineage>
        <taxon>Eukaryota</taxon>
        <taxon>Metazoa</taxon>
        <taxon>Ecdysozoa</taxon>
        <taxon>Arthropoda</taxon>
        <taxon>Hexapoda</taxon>
        <taxon>Insecta</taxon>
        <taxon>Pterygota</taxon>
        <taxon>Neoptera</taxon>
        <taxon>Endopterygota</taxon>
        <taxon>Coleoptera</taxon>
        <taxon>Polyphaga</taxon>
        <taxon>Cucujiformia</taxon>
        <taxon>Coccinelloidea</taxon>
        <taxon>Coccinellidae</taxon>
        <taxon>Scymninae</taxon>
        <taxon>Scymnini</taxon>
        <taxon>Cryptolaemus</taxon>
    </lineage>
</organism>
<dbReference type="Proteomes" id="UP001516400">
    <property type="component" value="Unassembled WGS sequence"/>
</dbReference>
<evidence type="ECO:0000313" key="1">
    <source>
        <dbReference type="EMBL" id="KAL3265766.1"/>
    </source>
</evidence>
<dbReference type="AlphaFoldDB" id="A0ABD2MI22"/>
<keyword evidence="2" id="KW-1185">Reference proteome</keyword>
<name>A0ABD2MI22_9CUCU</name>
<accession>A0ABD2MI22</accession>
<comment type="caution">
    <text evidence="1">The sequence shown here is derived from an EMBL/GenBank/DDBJ whole genome shotgun (WGS) entry which is preliminary data.</text>
</comment>
<evidence type="ECO:0000313" key="2">
    <source>
        <dbReference type="Proteomes" id="UP001516400"/>
    </source>
</evidence>
<dbReference type="EMBL" id="JABFTP020000001">
    <property type="protein sequence ID" value="KAL3265766.1"/>
    <property type="molecule type" value="Genomic_DNA"/>
</dbReference>